<dbReference type="PANTHER" id="PTHR23272">
    <property type="entry name" value="BED FINGER-RELATED"/>
    <property type="match status" value="1"/>
</dbReference>
<comment type="caution">
    <text evidence="2">The sequence shown here is derived from an EMBL/GenBank/DDBJ whole genome shotgun (WGS) entry which is preliminary data.</text>
</comment>
<dbReference type="Proteomes" id="UP000634136">
    <property type="component" value="Unassembled WGS sequence"/>
</dbReference>
<evidence type="ECO:0000313" key="3">
    <source>
        <dbReference type="Proteomes" id="UP000634136"/>
    </source>
</evidence>
<organism evidence="2 3">
    <name type="scientific">Senna tora</name>
    <dbReference type="NCBI Taxonomy" id="362788"/>
    <lineage>
        <taxon>Eukaryota</taxon>
        <taxon>Viridiplantae</taxon>
        <taxon>Streptophyta</taxon>
        <taxon>Embryophyta</taxon>
        <taxon>Tracheophyta</taxon>
        <taxon>Spermatophyta</taxon>
        <taxon>Magnoliopsida</taxon>
        <taxon>eudicotyledons</taxon>
        <taxon>Gunneridae</taxon>
        <taxon>Pentapetalae</taxon>
        <taxon>rosids</taxon>
        <taxon>fabids</taxon>
        <taxon>Fabales</taxon>
        <taxon>Fabaceae</taxon>
        <taxon>Caesalpinioideae</taxon>
        <taxon>Cassia clade</taxon>
        <taxon>Senna</taxon>
    </lineage>
</organism>
<dbReference type="SUPFAM" id="SSF53098">
    <property type="entry name" value="Ribonuclease H-like"/>
    <property type="match status" value="1"/>
</dbReference>
<dbReference type="EMBL" id="JAAIUW010000011">
    <property type="protein sequence ID" value="KAF7808360.1"/>
    <property type="molecule type" value="Genomic_DNA"/>
</dbReference>
<keyword evidence="3" id="KW-1185">Reference proteome</keyword>
<dbReference type="InterPro" id="IPR012337">
    <property type="entry name" value="RNaseH-like_sf"/>
</dbReference>
<dbReference type="InterPro" id="IPR008906">
    <property type="entry name" value="HATC_C_dom"/>
</dbReference>
<feature type="domain" description="HAT C-terminal dimerisation" evidence="1">
    <location>
        <begin position="18"/>
        <end position="98"/>
    </location>
</feature>
<accession>A0A834SPN9</accession>
<dbReference type="PANTHER" id="PTHR23272:SF193">
    <property type="entry name" value="OS07G0624100 PROTEIN"/>
    <property type="match status" value="1"/>
</dbReference>
<proteinExistence type="predicted"/>
<name>A0A834SPN9_9FABA</name>
<dbReference type="GO" id="GO:0046983">
    <property type="term" value="F:protein dimerization activity"/>
    <property type="evidence" value="ECO:0007669"/>
    <property type="project" value="InterPro"/>
</dbReference>
<dbReference type="Pfam" id="PF05699">
    <property type="entry name" value="Dimer_Tnp_hAT"/>
    <property type="match status" value="1"/>
</dbReference>
<gene>
    <name evidence="2" type="ORF">G2W53_035103</name>
</gene>
<dbReference type="AlphaFoldDB" id="A0A834SPN9"/>
<evidence type="ECO:0000259" key="1">
    <source>
        <dbReference type="Pfam" id="PF05699"/>
    </source>
</evidence>
<protein>
    <submittedName>
        <fullName evidence="2">Zinc finger BED domain-containing protein RICESLEEPER 2-like</fullName>
    </submittedName>
</protein>
<reference evidence="2" key="1">
    <citation type="submission" date="2020-09" db="EMBL/GenBank/DDBJ databases">
        <title>Genome-Enabled Discovery of Anthraquinone Biosynthesis in Senna tora.</title>
        <authorList>
            <person name="Kang S.-H."/>
            <person name="Pandey R.P."/>
            <person name="Lee C.-M."/>
            <person name="Sim J.-S."/>
            <person name="Jeong J.-T."/>
            <person name="Choi B.-S."/>
            <person name="Jung M."/>
            <person name="Ginzburg D."/>
            <person name="Zhao K."/>
            <person name="Won S.Y."/>
            <person name="Oh T.-J."/>
            <person name="Yu Y."/>
            <person name="Kim N.-H."/>
            <person name="Lee O.R."/>
            <person name="Lee T.-H."/>
            <person name="Bashyal P."/>
            <person name="Kim T.-S."/>
            <person name="Lee W.-H."/>
            <person name="Kawkins C."/>
            <person name="Kim C.-K."/>
            <person name="Kim J.S."/>
            <person name="Ahn B.O."/>
            <person name="Rhee S.Y."/>
            <person name="Sohng J.K."/>
        </authorList>
    </citation>
    <scope>NUCLEOTIDE SEQUENCE</scope>
    <source>
        <tissue evidence="2">Leaf</tissue>
    </source>
</reference>
<sequence>MVFAKKMSKEDQLESKTEVEIYLAEAREKLLDKFDNLKWWKVSSSKYPILALIARDVFGVPMPTVASESTFSTGGHILDPYRSSLSPRMVDVVICAQNCIEIHYCLVIWSHQMRQKQLINVLTFIYQ</sequence>
<evidence type="ECO:0000313" key="2">
    <source>
        <dbReference type="EMBL" id="KAF7808360.1"/>
    </source>
</evidence>
<dbReference type="OrthoDB" id="1721065at2759"/>